<keyword evidence="3" id="KW-0805">Transcription regulation</keyword>
<dbReference type="PANTHER" id="PTHR11988:SF27">
    <property type="entry name" value="GH27708P"/>
    <property type="match status" value="1"/>
</dbReference>
<evidence type="ECO:0000256" key="2">
    <source>
        <dbReference type="ARBA" id="ARBA00009208"/>
    </source>
</evidence>
<evidence type="ECO:0000256" key="3">
    <source>
        <dbReference type="ARBA" id="ARBA00023015"/>
    </source>
</evidence>
<dbReference type="CDD" id="cd14695">
    <property type="entry name" value="bZIP_HLF"/>
    <property type="match status" value="1"/>
</dbReference>
<dbReference type="PANTHER" id="PTHR11988">
    <property type="entry name" value="THYROTROPH EMBRYONIC FACTOR RELATED"/>
    <property type="match status" value="1"/>
</dbReference>
<dbReference type="GO" id="GO:0005634">
    <property type="term" value="C:nucleus"/>
    <property type="evidence" value="ECO:0007669"/>
    <property type="project" value="UniProtKB-SubCell"/>
</dbReference>
<evidence type="ECO:0000256" key="6">
    <source>
        <dbReference type="ARBA" id="ARBA00023242"/>
    </source>
</evidence>
<dbReference type="Pfam" id="PF07716">
    <property type="entry name" value="bZIP_2"/>
    <property type="match status" value="1"/>
</dbReference>
<dbReference type="AlphaFoldDB" id="A0A8X6FMU8"/>
<dbReference type="SMART" id="SM00338">
    <property type="entry name" value="BRLZ"/>
    <property type="match status" value="1"/>
</dbReference>
<reference evidence="9" key="1">
    <citation type="submission" date="2020-07" db="EMBL/GenBank/DDBJ databases">
        <title>Multicomponent nature underlies the extraordinary mechanical properties of spider dragline silk.</title>
        <authorList>
            <person name="Kono N."/>
            <person name="Nakamura H."/>
            <person name="Mori M."/>
            <person name="Yoshida Y."/>
            <person name="Ohtoshi R."/>
            <person name="Malay A.D."/>
            <person name="Moran D.A.P."/>
            <person name="Tomita M."/>
            <person name="Numata K."/>
            <person name="Arakawa K."/>
        </authorList>
    </citation>
    <scope>NUCLEOTIDE SEQUENCE</scope>
</reference>
<keyword evidence="10" id="KW-1185">Reference proteome</keyword>
<dbReference type="PROSITE" id="PS50217">
    <property type="entry name" value="BZIP"/>
    <property type="match status" value="1"/>
</dbReference>
<comment type="similarity">
    <text evidence="2">Belongs to the bZIP family. PAR subfamily.</text>
</comment>
<keyword evidence="7" id="KW-0175">Coiled coil</keyword>
<evidence type="ECO:0000256" key="5">
    <source>
        <dbReference type="ARBA" id="ARBA00023163"/>
    </source>
</evidence>
<evidence type="ECO:0000313" key="10">
    <source>
        <dbReference type="Proteomes" id="UP000887116"/>
    </source>
</evidence>
<dbReference type="FunFam" id="1.20.5.170:FF:000007">
    <property type="entry name" value="hepatic leukemia factor isoform X2"/>
    <property type="match status" value="1"/>
</dbReference>
<evidence type="ECO:0000256" key="4">
    <source>
        <dbReference type="ARBA" id="ARBA00023125"/>
    </source>
</evidence>
<dbReference type="Proteomes" id="UP000887116">
    <property type="component" value="Unassembled WGS sequence"/>
</dbReference>
<evidence type="ECO:0000256" key="7">
    <source>
        <dbReference type="SAM" id="Coils"/>
    </source>
</evidence>
<keyword evidence="4" id="KW-0238">DNA-binding</keyword>
<dbReference type="SUPFAM" id="SSF57959">
    <property type="entry name" value="Leucine zipper domain"/>
    <property type="match status" value="1"/>
</dbReference>
<keyword evidence="6" id="KW-0539">Nucleus</keyword>
<keyword evidence="5" id="KW-0804">Transcription</keyword>
<feature type="coiled-coil region" evidence="7">
    <location>
        <begin position="321"/>
        <end position="348"/>
    </location>
</feature>
<gene>
    <name evidence="9" type="primary">HLF</name>
    <name evidence="9" type="ORF">TNCT_424191</name>
</gene>
<comment type="caution">
    <text evidence="9">The sequence shown here is derived from an EMBL/GenBank/DDBJ whole genome shotgun (WGS) entry which is preliminary data.</text>
</comment>
<feature type="domain" description="BZIP" evidence="8">
    <location>
        <begin position="289"/>
        <end position="352"/>
    </location>
</feature>
<dbReference type="InterPro" id="IPR004827">
    <property type="entry name" value="bZIP"/>
</dbReference>
<evidence type="ECO:0000259" key="8">
    <source>
        <dbReference type="PROSITE" id="PS50217"/>
    </source>
</evidence>
<protein>
    <submittedName>
        <fullName evidence="9">Hepatic leukemia factor</fullName>
    </submittedName>
</protein>
<dbReference type="InterPro" id="IPR046347">
    <property type="entry name" value="bZIP_sf"/>
</dbReference>
<accession>A0A8X6FMU8</accession>
<dbReference type="GO" id="GO:0000981">
    <property type="term" value="F:DNA-binding transcription factor activity, RNA polymerase II-specific"/>
    <property type="evidence" value="ECO:0007669"/>
    <property type="project" value="TreeGrafter"/>
</dbReference>
<dbReference type="InterPro" id="IPR040223">
    <property type="entry name" value="PAR_bZIP"/>
</dbReference>
<dbReference type="OrthoDB" id="6022300at2759"/>
<sequence length="354" mass="40559">MKRSFYVNNLVCGVYNTCELEHFIEQAKCIMNKRFFNLRGFESNVECRNVDKHSGDTSVLGIIWNLDNDVLKCCTDLEPFTCERFLSQNLMEDINMEPDYSVCRMTLQNILQTRDLSHPLQVNQAGKDDKDFTEVCPDASAAFLGPNLWDEYKTAFIDLDSVLGNSPDNGFHTLENLEQNINENGPMIQIPPEENSNILLSGMCPTDESSPLCSPAPSDSMQSFPEVSEKRSRTYSVDCKFSPSDLALATPPGHKHYDPASTVFPEDELKPQPIIKKSRKNFVPDNLKDDKYWARRHKNNIAAKRSREARRLKENQIVLRASYLEKENNSLKEDVIRLQAENDMLKEKIKKYES</sequence>
<name>A0A8X6FMU8_TRICU</name>
<proteinExistence type="inferred from homology"/>
<dbReference type="EMBL" id="BMAO01032705">
    <property type="protein sequence ID" value="GFQ84057.1"/>
    <property type="molecule type" value="Genomic_DNA"/>
</dbReference>
<evidence type="ECO:0000256" key="1">
    <source>
        <dbReference type="ARBA" id="ARBA00004123"/>
    </source>
</evidence>
<organism evidence="9 10">
    <name type="scientific">Trichonephila clavata</name>
    <name type="common">Joro spider</name>
    <name type="synonym">Nephila clavata</name>
    <dbReference type="NCBI Taxonomy" id="2740835"/>
    <lineage>
        <taxon>Eukaryota</taxon>
        <taxon>Metazoa</taxon>
        <taxon>Ecdysozoa</taxon>
        <taxon>Arthropoda</taxon>
        <taxon>Chelicerata</taxon>
        <taxon>Arachnida</taxon>
        <taxon>Araneae</taxon>
        <taxon>Araneomorphae</taxon>
        <taxon>Entelegynae</taxon>
        <taxon>Araneoidea</taxon>
        <taxon>Nephilidae</taxon>
        <taxon>Trichonephila</taxon>
    </lineage>
</organism>
<dbReference type="Gene3D" id="1.20.5.170">
    <property type="match status" value="1"/>
</dbReference>
<dbReference type="GO" id="GO:0000978">
    <property type="term" value="F:RNA polymerase II cis-regulatory region sequence-specific DNA binding"/>
    <property type="evidence" value="ECO:0007669"/>
    <property type="project" value="TreeGrafter"/>
</dbReference>
<evidence type="ECO:0000313" key="9">
    <source>
        <dbReference type="EMBL" id="GFQ84057.1"/>
    </source>
</evidence>
<comment type="subcellular location">
    <subcellularLocation>
        <location evidence="1">Nucleus</location>
    </subcellularLocation>
</comment>